<organism evidence="1 2">
    <name type="scientific">Basidiobolus ranarum</name>
    <dbReference type="NCBI Taxonomy" id="34480"/>
    <lineage>
        <taxon>Eukaryota</taxon>
        <taxon>Fungi</taxon>
        <taxon>Fungi incertae sedis</taxon>
        <taxon>Zoopagomycota</taxon>
        <taxon>Entomophthoromycotina</taxon>
        <taxon>Basidiobolomycetes</taxon>
        <taxon>Basidiobolales</taxon>
        <taxon>Basidiobolaceae</taxon>
        <taxon>Basidiobolus</taxon>
    </lineage>
</organism>
<evidence type="ECO:0000313" key="2">
    <source>
        <dbReference type="Proteomes" id="UP001479436"/>
    </source>
</evidence>
<protein>
    <submittedName>
        <fullName evidence="1">Uncharacterized protein</fullName>
    </submittedName>
</protein>
<dbReference type="Proteomes" id="UP001479436">
    <property type="component" value="Unassembled WGS sequence"/>
</dbReference>
<proteinExistence type="predicted"/>
<evidence type="ECO:0000313" key="1">
    <source>
        <dbReference type="EMBL" id="KAK9760121.1"/>
    </source>
</evidence>
<accession>A0ABR2WF70</accession>
<sequence length="82" mass="9768">MQSAEFTRKYVCDNYFKIPIDEVKNFSKVTFDVRKDGGSRYFNAKNFFQPGFFQTGGFGFSPKEFVPNFGFNPRRRRHRNSY</sequence>
<reference evidence="1 2" key="1">
    <citation type="submission" date="2023-04" db="EMBL/GenBank/DDBJ databases">
        <title>Genome of Basidiobolus ranarum AG-B5.</title>
        <authorList>
            <person name="Stajich J.E."/>
            <person name="Carter-House D."/>
            <person name="Gryganskyi A."/>
        </authorList>
    </citation>
    <scope>NUCLEOTIDE SEQUENCE [LARGE SCALE GENOMIC DNA]</scope>
    <source>
        <strain evidence="1 2">AG-B5</strain>
    </source>
</reference>
<dbReference type="EMBL" id="JASJQH010002526">
    <property type="protein sequence ID" value="KAK9760121.1"/>
    <property type="molecule type" value="Genomic_DNA"/>
</dbReference>
<comment type="caution">
    <text evidence="1">The sequence shown here is derived from an EMBL/GenBank/DDBJ whole genome shotgun (WGS) entry which is preliminary data.</text>
</comment>
<name>A0ABR2WF70_9FUNG</name>
<gene>
    <name evidence="1" type="ORF">K7432_016175</name>
</gene>
<keyword evidence="2" id="KW-1185">Reference proteome</keyword>